<dbReference type="PATRIC" id="fig|1630135.4.peg.447"/>
<dbReference type="EMBL" id="CP012117">
    <property type="protein sequence ID" value="ANP27001.1"/>
    <property type="molecule type" value="Genomic_DNA"/>
</dbReference>
<evidence type="ECO:0000313" key="3">
    <source>
        <dbReference type="Proteomes" id="UP000092596"/>
    </source>
</evidence>
<reference evidence="2 3" key="1">
    <citation type="submission" date="2015-06" db="EMBL/GenBank/DDBJ databases">
        <title>Investigation of pathophysiology for high-risk pregnancy and development of treatment modality based on it.</title>
        <authorList>
            <person name="Kim B.-C."/>
            <person name="Lim S."/>
        </authorList>
    </citation>
    <scope>NUCLEOTIDE SEQUENCE [LARGE SCALE GENOMIC DNA]</scope>
    <source>
        <strain evidence="2 3">AD1-86</strain>
    </source>
</reference>
<dbReference type="STRING" id="1630135.DAD186_04460"/>
<feature type="region of interest" description="Disordered" evidence="1">
    <location>
        <begin position="1"/>
        <end position="26"/>
    </location>
</feature>
<protein>
    <recommendedName>
        <fullName evidence="4">AAA family ATPase</fullName>
    </recommendedName>
</protein>
<feature type="region of interest" description="Disordered" evidence="1">
    <location>
        <begin position="317"/>
        <end position="343"/>
    </location>
</feature>
<dbReference type="KEGG" id="dva:DAD186_04460"/>
<feature type="compositionally biased region" description="Basic and acidic residues" evidence="1">
    <location>
        <begin position="1"/>
        <end position="14"/>
    </location>
</feature>
<accession>A0A1B0ZGD2</accession>
<organism evidence="2 3">
    <name type="scientific">Dermabacter vaginalis</name>
    <dbReference type="NCBI Taxonomy" id="1630135"/>
    <lineage>
        <taxon>Bacteria</taxon>
        <taxon>Bacillati</taxon>
        <taxon>Actinomycetota</taxon>
        <taxon>Actinomycetes</taxon>
        <taxon>Micrococcales</taxon>
        <taxon>Dermabacteraceae</taxon>
        <taxon>Dermabacter</taxon>
    </lineage>
</organism>
<sequence>MKAAEWEKQSREEAPPTAQEGPAGQFQPVDWEKLLNGPIKPPEWLLWPLVERGQLASLYSAPKQGKSLLALEMAAAAAAGNPYFGRRANDPVDVLYLDQENTETDLRERLTDMGYSPRDLQRLTYLSFPPVPPLDTQNGGKQVAELAARFMPDLMVFDTLSKFIEGDENEAATWGRFYRYTALPLRRNGIAALWIDHTGKDAAKGARGSIAKAADVDTAFSLTYEPRKGTRTLKREHSRNGHAPEQVVLTVNMDPLRHAAITATESTQHAAIERLIAELDRLGLPNDTGGRKARTAFTEAGVKYSTEYLQVAIRERKKRLEEGGRDTPKTDTPRPHLSATPCT</sequence>
<dbReference type="SUPFAM" id="SSF52540">
    <property type="entry name" value="P-loop containing nucleoside triphosphate hydrolases"/>
    <property type="match status" value="1"/>
</dbReference>
<dbReference type="AlphaFoldDB" id="A0A1B0ZGD2"/>
<evidence type="ECO:0000256" key="1">
    <source>
        <dbReference type="SAM" id="MobiDB-lite"/>
    </source>
</evidence>
<feature type="compositionally biased region" description="Basic and acidic residues" evidence="1">
    <location>
        <begin position="318"/>
        <end position="334"/>
    </location>
</feature>
<dbReference type="Gene3D" id="3.40.50.300">
    <property type="entry name" value="P-loop containing nucleotide triphosphate hydrolases"/>
    <property type="match status" value="1"/>
</dbReference>
<evidence type="ECO:0008006" key="4">
    <source>
        <dbReference type="Google" id="ProtNLM"/>
    </source>
</evidence>
<dbReference type="InterPro" id="IPR027417">
    <property type="entry name" value="P-loop_NTPase"/>
</dbReference>
<dbReference type="Proteomes" id="UP000092596">
    <property type="component" value="Chromosome"/>
</dbReference>
<evidence type="ECO:0000313" key="2">
    <source>
        <dbReference type="EMBL" id="ANP27001.1"/>
    </source>
</evidence>
<proteinExistence type="predicted"/>
<name>A0A1B0ZGD2_9MICO</name>
<gene>
    <name evidence="2" type="ORF">DAD186_04460</name>
</gene>
<dbReference type="RefSeq" id="WP_065247325.1">
    <property type="nucleotide sequence ID" value="NZ_CP012117.1"/>
</dbReference>
<dbReference type="Pfam" id="PF13481">
    <property type="entry name" value="AAA_25"/>
    <property type="match status" value="1"/>
</dbReference>